<dbReference type="InterPro" id="IPR010994">
    <property type="entry name" value="RuvA_2-like"/>
</dbReference>
<dbReference type="SUPFAM" id="SSF47781">
    <property type="entry name" value="RuvA domain 2-like"/>
    <property type="match status" value="1"/>
</dbReference>
<keyword evidence="10" id="KW-1185">Reference proteome</keyword>
<proteinExistence type="inferred from homology"/>
<dbReference type="EMBL" id="JAPQER010000005">
    <property type="protein sequence ID" value="MCY6485072.1"/>
    <property type="molecule type" value="Genomic_DNA"/>
</dbReference>
<evidence type="ECO:0000313" key="9">
    <source>
        <dbReference type="EMBL" id="MCY6485072.1"/>
    </source>
</evidence>
<dbReference type="PROSITE" id="PS01302">
    <property type="entry name" value="UPF0758"/>
    <property type="match status" value="1"/>
</dbReference>
<evidence type="ECO:0000256" key="6">
    <source>
        <dbReference type="ARBA" id="ARBA00023049"/>
    </source>
</evidence>
<keyword evidence="2" id="KW-0645">Protease</keyword>
<dbReference type="Pfam" id="PF20582">
    <property type="entry name" value="UPF0758_N"/>
    <property type="match status" value="1"/>
</dbReference>
<dbReference type="PANTHER" id="PTHR30471:SF3">
    <property type="entry name" value="UPF0758 PROTEIN YEES-RELATED"/>
    <property type="match status" value="1"/>
</dbReference>
<dbReference type="InterPro" id="IPR020891">
    <property type="entry name" value="UPF0758_CS"/>
</dbReference>
<feature type="domain" description="MPN" evidence="8">
    <location>
        <begin position="106"/>
        <end position="228"/>
    </location>
</feature>
<dbReference type="PANTHER" id="PTHR30471">
    <property type="entry name" value="DNA REPAIR PROTEIN RADC"/>
    <property type="match status" value="1"/>
</dbReference>
<evidence type="ECO:0000256" key="7">
    <source>
        <dbReference type="RuleBase" id="RU003797"/>
    </source>
</evidence>
<evidence type="ECO:0000259" key="8">
    <source>
        <dbReference type="PROSITE" id="PS50249"/>
    </source>
</evidence>
<dbReference type="SUPFAM" id="SSF102712">
    <property type="entry name" value="JAB1/MPN domain"/>
    <property type="match status" value="1"/>
</dbReference>
<evidence type="ECO:0000256" key="4">
    <source>
        <dbReference type="ARBA" id="ARBA00022801"/>
    </source>
</evidence>
<evidence type="ECO:0000256" key="2">
    <source>
        <dbReference type="ARBA" id="ARBA00022670"/>
    </source>
</evidence>
<evidence type="ECO:0000256" key="3">
    <source>
        <dbReference type="ARBA" id="ARBA00022723"/>
    </source>
</evidence>
<protein>
    <submittedName>
        <fullName evidence="9">DNA repair protein RadC</fullName>
    </submittedName>
</protein>
<comment type="caution">
    <text evidence="9">The sequence shown here is derived from an EMBL/GenBank/DDBJ whole genome shotgun (WGS) entry which is preliminary data.</text>
</comment>
<keyword evidence="4" id="KW-0378">Hydrolase</keyword>
<sequence>MQTTFRIMDLPKNERPRERLLRYGGDNLSNSELLAIILRTGTSKENVLNLSTRILKESGGLNELLSSNAEEFMSLNGIGPAKAAQLLAVSELFKRFKAFKSGEFYAIKQPKDAVNLVMEEMRYLKEEHLRVIMLNTKNRVTCIKDVSIGTLNSSIVHPREIFSEAIKKNSAAIIICHNHPSGDPTPSSEDINVTYRLKECSELLGIGLLDHLIIGNGIYVSLKEKCIL</sequence>
<name>A0ABT4D1E9_9CLOT</name>
<accession>A0ABT4D1E9</accession>
<comment type="similarity">
    <text evidence="1 7">Belongs to the UPF0758 family.</text>
</comment>
<reference evidence="9" key="1">
    <citation type="submission" date="2022-12" db="EMBL/GenBank/DDBJ databases">
        <authorList>
            <person name="Wang J."/>
        </authorList>
    </citation>
    <scope>NUCLEOTIDE SEQUENCE</scope>
    <source>
        <strain evidence="9">HY-45-18</strain>
    </source>
</reference>
<keyword evidence="6" id="KW-0482">Metalloprotease</keyword>
<dbReference type="NCBIfam" id="NF000642">
    <property type="entry name" value="PRK00024.1"/>
    <property type="match status" value="1"/>
</dbReference>
<evidence type="ECO:0000313" key="10">
    <source>
        <dbReference type="Proteomes" id="UP001078443"/>
    </source>
</evidence>
<dbReference type="Proteomes" id="UP001078443">
    <property type="component" value="Unassembled WGS sequence"/>
</dbReference>
<dbReference type="InterPro" id="IPR001405">
    <property type="entry name" value="UPF0758"/>
</dbReference>
<dbReference type="InterPro" id="IPR046778">
    <property type="entry name" value="UPF0758_N"/>
</dbReference>
<evidence type="ECO:0000256" key="1">
    <source>
        <dbReference type="ARBA" id="ARBA00010243"/>
    </source>
</evidence>
<dbReference type="Gene3D" id="3.40.140.10">
    <property type="entry name" value="Cytidine Deaminase, domain 2"/>
    <property type="match status" value="1"/>
</dbReference>
<gene>
    <name evidence="9" type="primary">radC</name>
    <name evidence="9" type="ORF">OW763_12055</name>
</gene>
<dbReference type="RefSeq" id="WP_268041396.1">
    <property type="nucleotide sequence ID" value="NZ_JAPQER010000005.1"/>
</dbReference>
<dbReference type="NCBIfam" id="TIGR00608">
    <property type="entry name" value="radc"/>
    <property type="match status" value="1"/>
</dbReference>
<organism evidence="9 10">
    <name type="scientific">Clostridium aestuarii</name>
    <dbReference type="NCBI Taxonomy" id="338193"/>
    <lineage>
        <taxon>Bacteria</taxon>
        <taxon>Bacillati</taxon>
        <taxon>Bacillota</taxon>
        <taxon>Clostridia</taxon>
        <taxon>Eubacteriales</taxon>
        <taxon>Clostridiaceae</taxon>
        <taxon>Clostridium</taxon>
    </lineage>
</organism>
<keyword evidence="3" id="KW-0479">Metal-binding</keyword>
<dbReference type="InterPro" id="IPR037518">
    <property type="entry name" value="MPN"/>
</dbReference>
<keyword evidence="5" id="KW-0862">Zinc</keyword>
<dbReference type="InterPro" id="IPR025657">
    <property type="entry name" value="RadC_JAB"/>
</dbReference>
<evidence type="ECO:0000256" key="5">
    <source>
        <dbReference type="ARBA" id="ARBA00022833"/>
    </source>
</evidence>
<dbReference type="Pfam" id="PF04002">
    <property type="entry name" value="RadC"/>
    <property type="match status" value="1"/>
</dbReference>
<dbReference type="CDD" id="cd08071">
    <property type="entry name" value="MPN_DUF2466"/>
    <property type="match status" value="1"/>
</dbReference>
<dbReference type="PROSITE" id="PS50249">
    <property type="entry name" value="MPN"/>
    <property type="match status" value="1"/>
</dbReference>